<sequence length="66" mass="7523">MSEYEIVKKSKLVLKGEKHGKKKKKKHQDKDKKKSSDSNAPVVDEDRVNHGEQISRKIGPCYATTI</sequence>
<dbReference type="EMBL" id="WIXP02000004">
    <property type="protein sequence ID" value="KAF6211763.1"/>
    <property type="molecule type" value="Genomic_DNA"/>
</dbReference>
<protein>
    <submittedName>
        <fullName evidence="2">Uncharacterized protein</fullName>
    </submittedName>
</protein>
<keyword evidence="3" id="KW-1185">Reference proteome</keyword>
<organism evidence="2 3">
    <name type="scientific">Apolygus lucorum</name>
    <name type="common">Small green plant bug</name>
    <name type="synonym">Lygocoris lucorum</name>
    <dbReference type="NCBI Taxonomy" id="248454"/>
    <lineage>
        <taxon>Eukaryota</taxon>
        <taxon>Metazoa</taxon>
        <taxon>Ecdysozoa</taxon>
        <taxon>Arthropoda</taxon>
        <taxon>Hexapoda</taxon>
        <taxon>Insecta</taxon>
        <taxon>Pterygota</taxon>
        <taxon>Neoptera</taxon>
        <taxon>Paraneoptera</taxon>
        <taxon>Hemiptera</taxon>
        <taxon>Heteroptera</taxon>
        <taxon>Panheteroptera</taxon>
        <taxon>Cimicomorpha</taxon>
        <taxon>Miridae</taxon>
        <taxon>Mirini</taxon>
        <taxon>Apolygus</taxon>
    </lineage>
</organism>
<comment type="caution">
    <text evidence="2">The sequence shown here is derived from an EMBL/GenBank/DDBJ whole genome shotgun (WGS) entry which is preliminary data.</text>
</comment>
<proteinExistence type="predicted"/>
<accession>A0A6A4JSU3</accession>
<name>A0A6A4JSU3_APOLU</name>
<feature type="region of interest" description="Disordered" evidence="1">
    <location>
        <begin position="1"/>
        <end position="66"/>
    </location>
</feature>
<evidence type="ECO:0000313" key="3">
    <source>
        <dbReference type="Proteomes" id="UP000466442"/>
    </source>
</evidence>
<dbReference type="AlphaFoldDB" id="A0A6A4JSU3"/>
<evidence type="ECO:0000313" key="2">
    <source>
        <dbReference type="EMBL" id="KAF6211763.1"/>
    </source>
</evidence>
<dbReference type="Proteomes" id="UP000466442">
    <property type="component" value="Unassembled WGS sequence"/>
</dbReference>
<reference evidence="2" key="1">
    <citation type="journal article" date="2021" name="Mol. Ecol. Resour.">
        <title>Apolygus lucorum genome provides insights into omnivorousness and mesophyll feeding.</title>
        <authorList>
            <person name="Liu Y."/>
            <person name="Liu H."/>
            <person name="Wang H."/>
            <person name="Huang T."/>
            <person name="Liu B."/>
            <person name="Yang B."/>
            <person name="Yin L."/>
            <person name="Li B."/>
            <person name="Zhang Y."/>
            <person name="Zhang S."/>
            <person name="Jiang F."/>
            <person name="Zhang X."/>
            <person name="Ren Y."/>
            <person name="Wang B."/>
            <person name="Wang S."/>
            <person name="Lu Y."/>
            <person name="Wu K."/>
            <person name="Fan W."/>
            <person name="Wang G."/>
        </authorList>
    </citation>
    <scope>NUCLEOTIDE SEQUENCE</scope>
    <source>
        <strain evidence="2">12Hb</strain>
    </source>
</reference>
<feature type="compositionally biased region" description="Basic residues" evidence="1">
    <location>
        <begin position="18"/>
        <end position="27"/>
    </location>
</feature>
<feature type="compositionally biased region" description="Basic and acidic residues" evidence="1">
    <location>
        <begin position="44"/>
        <end position="55"/>
    </location>
</feature>
<gene>
    <name evidence="2" type="ORF">GE061_012278</name>
</gene>
<evidence type="ECO:0000256" key="1">
    <source>
        <dbReference type="SAM" id="MobiDB-lite"/>
    </source>
</evidence>